<name>A0ABU0AXP7_9FIRM</name>
<dbReference type="EMBL" id="JAUSUX010000002">
    <property type="protein sequence ID" value="MDQ0285256.1"/>
    <property type="molecule type" value="Genomic_DNA"/>
</dbReference>
<dbReference type="SUPFAM" id="SSF51726">
    <property type="entry name" value="UROD/MetE-like"/>
    <property type="match status" value="1"/>
</dbReference>
<proteinExistence type="predicted"/>
<protein>
    <submittedName>
        <fullName evidence="2">Uroporphyrinogen decarboxylase</fullName>
        <ecNumber evidence="2">4.1.1.37</ecNumber>
    </submittedName>
</protein>
<dbReference type="PANTHER" id="PTHR47099:SF1">
    <property type="entry name" value="METHYLCOBAMIDE:COM METHYLTRANSFERASE MTBA"/>
    <property type="match status" value="1"/>
</dbReference>
<reference evidence="2 3" key="1">
    <citation type="submission" date="2023-07" db="EMBL/GenBank/DDBJ databases">
        <title>Genomic Encyclopedia of Type Strains, Phase IV (KMG-IV): sequencing the most valuable type-strain genomes for metagenomic binning, comparative biology and taxonomic classification.</title>
        <authorList>
            <person name="Goeker M."/>
        </authorList>
    </citation>
    <scope>NUCLEOTIDE SEQUENCE [LARGE SCALE GENOMIC DNA]</scope>
    <source>
        <strain evidence="2 3">DSM 12396</strain>
    </source>
</reference>
<dbReference type="InterPro" id="IPR052024">
    <property type="entry name" value="Methanogen_methyltrans"/>
</dbReference>
<gene>
    <name evidence="2" type="ORF">J2Z49_000349</name>
</gene>
<sequence>MMLLKHKGEEMTSVERVVAALNYQKPDRVPVAPLLCGAARRVNGVTYPKWATDAEACAEAFIQSVDLFDYDVIVGLVDLSVESADWGQATVFPPHSTPYTDTNKPFIKNEEDYYRLEKINPRETPRMKMVLEMLSRVVKARGKEKVVCGFIYGPLGVLSQLRGHERLFKDCLKRPEVVKAGLEVVTEVLCDYARAMIETGVHAIAVDTLYACKTIMSKKMWEEMEGPYAKKLCDVIRDAGIALALHNCGGATYFDVQIKWLNPQAISHAYPADDCKDWAEHAAKWGKKVVTMGYLIPSELGLIMTPEQVIEECRREIETFKDCDGGFILAPGCEFPPNGSLLNMAAIMQAVRTYGVYH</sequence>
<feature type="domain" description="Uroporphyrinogen decarboxylase (URO-D)" evidence="1">
    <location>
        <begin position="13"/>
        <end position="354"/>
    </location>
</feature>
<comment type="caution">
    <text evidence="2">The sequence shown here is derived from an EMBL/GenBank/DDBJ whole genome shotgun (WGS) entry which is preliminary data.</text>
</comment>
<dbReference type="InterPro" id="IPR000257">
    <property type="entry name" value="Uroporphyrinogen_deCOase"/>
</dbReference>
<accession>A0ABU0AXP7</accession>
<dbReference type="Pfam" id="PF01208">
    <property type="entry name" value="URO-D"/>
    <property type="match status" value="1"/>
</dbReference>
<evidence type="ECO:0000313" key="3">
    <source>
        <dbReference type="Proteomes" id="UP001225644"/>
    </source>
</evidence>
<dbReference type="EC" id="4.1.1.37" evidence="2"/>
<evidence type="ECO:0000313" key="2">
    <source>
        <dbReference type="EMBL" id="MDQ0285256.1"/>
    </source>
</evidence>
<keyword evidence="3" id="KW-1185">Reference proteome</keyword>
<keyword evidence="2" id="KW-0456">Lyase</keyword>
<dbReference type="InterPro" id="IPR038071">
    <property type="entry name" value="UROD/MetE-like_sf"/>
</dbReference>
<dbReference type="PANTHER" id="PTHR47099">
    <property type="entry name" value="METHYLCOBAMIDE:COM METHYLTRANSFERASE MTBA"/>
    <property type="match status" value="1"/>
</dbReference>
<dbReference type="RefSeq" id="WP_307399293.1">
    <property type="nucleotide sequence ID" value="NZ_JAUSUX010000002.1"/>
</dbReference>
<dbReference type="GO" id="GO:0004853">
    <property type="term" value="F:uroporphyrinogen decarboxylase activity"/>
    <property type="evidence" value="ECO:0007669"/>
    <property type="project" value="UniProtKB-EC"/>
</dbReference>
<dbReference type="Proteomes" id="UP001225644">
    <property type="component" value="Unassembled WGS sequence"/>
</dbReference>
<dbReference type="Gene3D" id="3.20.20.210">
    <property type="match status" value="1"/>
</dbReference>
<dbReference type="CDD" id="cd03465">
    <property type="entry name" value="URO-D_like"/>
    <property type="match status" value="1"/>
</dbReference>
<evidence type="ECO:0000259" key="1">
    <source>
        <dbReference type="Pfam" id="PF01208"/>
    </source>
</evidence>
<organism evidence="2 3">
    <name type="scientific">Desulfofundulus luciae</name>
    <dbReference type="NCBI Taxonomy" id="74702"/>
    <lineage>
        <taxon>Bacteria</taxon>
        <taxon>Bacillati</taxon>
        <taxon>Bacillota</taxon>
        <taxon>Clostridia</taxon>
        <taxon>Eubacteriales</taxon>
        <taxon>Peptococcaceae</taxon>
        <taxon>Desulfofundulus</taxon>
    </lineage>
</organism>